<proteinExistence type="inferred from homology"/>
<dbReference type="InterPro" id="IPR050601">
    <property type="entry name" value="CPA3_antiporter_subunitC"/>
</dbReference>
<dbReference type="OrthoDB" id="166746at2"/>
<dbReference type="InterPro" id="IPR039428">
    <property type="entry name" value="NUOK/Mnh_C1-like"/>
</dbReference>
<dbReference type="AlphaFoldDB" id="A0A0P6YI41"/>
<protein>
    <recommendedName>
        <fullName evidence="10">NADH-quinone oxidoreductase subunit K</fullName>
    </recommendedName>
</protein>
<dbReference type="Proteomes" id="UP000050544">
    <property type="component" value="Unassembled WGS sequence"/>
</dbReference>
<evidence type="ECO:0000256" key="1">
    <source>
        <dbReference type="ARBA" id="ARBA00004651"/>
    </source>
</evidence>
<evidence type="ECO:0000313" key="8">
    <source>
        <dbReference type="EMBL" id="KPL84701.1"/>
    </source>
</evidence>
<evidence type="ECO:0000256" key="7">
    <source>
        <dbReference type="SAM" id="Phobius"/>
    </source>
</evidence>
<comment type="caution">
    <text evidence="8">The sequence shown here is derived from an EMBL/GenBank/DDBJ whole genome shotgun (WGS) entry which is preliminary data.</text>
</comment>
<feature type="transmembrane region" description="Helical" evidence="7">
    <location>
        <begin position="33"/>
        <end position="52"/>
    </location>
</feature>
<evidence type="ECO:0000256" key="2">
    <source>
        <dbReference type="ARBA" id="ARBA00010388"/>
    </source>
</evidence>
<feature type="transmembrane region" description="Helical" evidence="7">
    <location>
        <begin position="64"/>
        <end position="84"/>
    </location>
</feature>
<evidence type="ECO:0000256" key="4">
    <source>
        <dbReference type="ARBA" id="ARBA00022692"/>
    </source>
</evidence>
<dbReference type="Pfam" id="PF00420">
    <property type="entry name" value="Oxidored_q2"/>
    <property type="match status" value="1"/>
</dbReference>
<evidence type="ECO:0000256" key="3">
    <source>
        <dbReference type="ARBA" id="ARBA00022475"/>
    </source>
</evidence>
<accession>A0A0P6YI41</accession>
<sequence length="103" mass="10972">MDYLDGVIVLLVVLGLVGIGIYAIMVSRNLIKIIIGMQVMVKGVLLAFVLAGRVSGNMGLGQSLALTVIVVDTIVAVVALALAVRVRRRFGTLDPRALTTLRR</sequence>
<dbReference type="PANTHER" id="PTHR34583:SF2">
    <property type="entry name" value="ANTIPORTER SUBUNIT MNHC2-RELATED"/>
    <property type="match status" value="1"/>
</dbReference>
<name>A0A0P6YI41_9CHLR</name>
<keyword evidence="4 7" id="KW-0812">Transmembrane</keyword>
<comment type="subcellular location">
    <subcellularLocation>
        <location evidence="1">Cell membrane</location>
        <topology evidence="1">Multi-pass membrane protein</topology>
    </subcellularLocation>
</comment>
<dbReference type="EMBL" id="LGKO01000002">
    <property type="protein sequence ID" value="KPL84701.1"/>
    <property type="molecule type" value="Genomic_DNA"/>
</dbReference>
<organism evidence="8 9">
    <name type="scientific">Thermanaerothrix daxensis</name>
    <dbReference type="NCBI Taxonomy" id="869279"/>
    <lineage>
        <taxon>Bacteria</taxon>
        <taxon>Bacillati</taxon>
        <taxon>Chloroflexota</taxon>
        <taxon>Anaerolineae</taxon>
        <taxon>Anaerolineales</taxon>
        <taxon>Anaerolineaceae</taxon>
        <taxon>Thermanaerothrix</taxon>
    </lineage>
</organism>
<dbReference type="STRING" id="869279.SE15_06625"/>
<dbReference type="Gene3D" id="1.10.287.3510">
    <property type="match status" value="1"/>
</dbReference>
<keyword evidence="5 7" id="KW-1133">Transmembrane helix</keyword>
<comment type="similarity">
    <text evidence="2">Belongs to the CPA3 antiporters (TC 2.A.63) subunit C family.</text>
</comment>
<evidence type="ECO:0000256" key="5">
    <source>
        <dbReference type="ARBA" id="ARBA00022989"/>
    </source>
</evidence>
<gene>
    <name evidence="8" type="ORF">SE15_06625</name>
</gene>
<dbReference type="RefSeq" id="WP_054521276.1">
    <property type="nucleotide sequence ID" value="NZ_LGKO01000002.1"/>
</dbReference>
<keyword evidence="3" id="KW-1003">Cell membrane</keyword>
<evidence type="ECO:0000313" key="9">
    <source>
        <dbReference type="Proteomes" id="UP000050544"/>
    </source>
</evidence>
<feature type="transmembrane region" description="Helical" evidence="7">
    <location>
        <begin position="6"/>
        <end position="26"/>
    </location>
</feature>
<reference evidence="8 9" key="1">
    <citation type="submission" date="2015-07" db="EMBL/GenBank/DDBJ databases">
        <title>Whole genome sequence of Thermanaerothrix daxensis DSM 23592.</title>
        <authorList>
            <person name="Hemp J."/>
            <person name="Ward L.M."/>
            <person name="Pace L.A."/>
            <person name="Fischer W.W."/>
        </authorList>
    </citation>
    <scope>NUCLEOTIDE SEQUENCE [LARGE SCALE GENOMIC DNA]</scope>
    <source>
        <strain evidence="8 9">GNS-1</strain>
    </source>
</reference>
<keyword evidence="9" id="KW-1185">Reference proteome</keyword>
<evidence type="ECO:0000256" key="6">
    <source>
        <dbReference type="ARBA" id="ARBA00023136"/>
    </source>
</evidence>
<evidence type="ECO:0008006" key="10">
    <source>
        <dbReference type="Google" id="ProtNLM"/>
    </source>
</evidence>
<keyword evidence="6 7" id="KW-0472">Membrane</keyword>
<dbReference type="GO" id="GO:0005886">
    <property type="term" value="C:plasma membrane"/>
    <property type="evidence" value="ECO:0007669"/>
    <property type="project" value="UniProtKB-SubCell"/>
</dbReference>
<dbReference type="PANTHER" id="PTHR34583">
    <property type="entry name" value="ANTIPORTER SUBUNIT MNHC2-RELATED"/>
    <property type="match status" value="1"/>
</dbReference>